<sequence length="55" mass="6145">MFIGNPLVVFTVNLLCKQGKIDNNQRDKLIIKDKKINSVIAIFASIALTAYLLPQ</sequence>
<evidence type="ECO:0000256" key="1">
    <source>
        <dbReference type="SAM" id="Phobius"/>
    </source>
</evidence>
<dbReference type="RefSeq" id="WP_265048762.1">
    <property type="nucleotide sequence ID" value="NZ_CP100390.1"/>
</dbReference>
<keyword evidence="1" id="KW-0472">Membrane</keyword>
<keyword evidence="1" id="KW-0812">Transmembrane</keyword>
<gene>
    <name evidence="2" type="ORF">NKI27_05910</name>
</gene>
<dbReference type="EMBL" id="CP100390">
    <property type="protein sequence ID" value="UZE97285.1"/>
    <property type="molecule type" value="Genomic_DNA"/>
</dbReference>
<organism evidence="2 3">
    <name type="scientific">Alkalimarinus alittae</name>
    <dbReference type="NCBI Taxonomy" id="2961619"/>
    <lineage>
        <taxon>Bacteria</taxon>
        <taxon>Pseudomonadati</taxon>
        <taxon>Pseudomonadota</taxon>
        <taxon>Gammaproteobacteria</taxon>
        <taxon>Alteromonadales</taxon>
        <taxon>Alteromonadaceae</taxon>
        <taxon>Alkalimarinus</taxon>
    </lineage>
</organism>
<evidence type="ECO:0000313" key="3">
    <source>
        <dbReference type="Proteomes" id="UP001163739"/>
    </source>
</evidence>
<keyword evidence="1" id="KW-1133">Transmembrane helix</keyword>
<proteinExistence type="predicted"/>
<accession>A0ABY6N5H2</accession>
<keyword evidence="3" id="KW-1185">Reference proteome</keyword>
<evidence type="ECO:0000313" key="2">
    <source>
        <dbReference type="EMBL" id="UZE97285.1"/>
    </source>
</evidence>
<name>A0ABY6N5H2_9ALTE</name>
<feature type="transmembrane region" description="Helical" evidence="1">
    <location>
        <begin position="36"/>
        <end position="53"/>
    </location>
</feature>
<protein>
    <submittedName>
        <fullName evidence="2">Uncharacterized protein</fullName>
    </submittedName>
</protein>
<dbReference type="Proteomes" id="UP001163739">
    <property type="component" value="Chromosome"/>
</dbReference>
<reference evidence="2" key="1">
    <citation type="submission" date="2022-06" db="EMBL/GenBank/DDBJ databases">
        <title>Alkalimarinus sp. nov., isolated from gut of a Alitta virens.</title>
        <authorList>
            <person name="Yang A.I."/>
            <person name="Shin N.-R."/>
        </authorList>
    </citation>
    <scope>NUCLEOTIDE SEQUENCE</scope>
    <source>
        <strain evidence="2">A2M4</strain>
    </source>
</reference>